<proteinExistence type="predicted"/>
<dbReference type="OrthoDB" id="4090463at2759"/>
<dbReference type="InParanoid" id="G8JNI8"/>
<reference evidence="2" key="1">
    <citation type="journal article" date="2012" name="G3 (Bethesda)">
        <title>Pichia sorbitophila, an interspecies yeast hybrid reveals early steps of genome resolution following polyploidization.</title>
        <authorList>
            <person name="Leh Louis V."/>
            <person name="Despons L."/>
            <person name="Friedrich A."/>
            <person name="Martin T."/>
            <person name="Durrens P."/>
            <person name="Casaregola S."/>
            <person name="Neuveglise C."/>
            <person name="Fairhead C."/>
            <person name="Marck C."/>
            <person name="Cruz J.A."/>
            <person name="Straub M.L."/>
            <person name="Kugler V."/>
            <person name="Sacerdot C."/>
            <person name="Uzunov Z."/>
            <person name="Thierry A."/>
            <person name="Weiss S."/>
            <person name="Bleykasten C."/>
            <person name="De Montigny J."/>
            <person name="Jacques N."/>
            <person name="Jung P."/>
            <person name="Lemaire M."/>
            <person name="Mallet S."/>
            <person name="Morel G."/>
            <person name="Richard G.F."/>
            <person name="Sarkar A."/>
            <person name="Savel G."/>
            <person name="Schacherer J."/>
            <person name="Seret M.L."/>
            <person name="Talla E."/>
            <person name="Samson G."/>
            <person name="Jubin C."/>
            <person name="Poulain J."/>
            <person name="Vacherie B."/>
            <person name="Barbe V."/>
            <person name="Pelletier E."/>
            <person name="Sherman D.J."/>
            <person name="Westhof E."/>
            <person name="Weissenbach J."/>
            <person name="Baret P.V."/>
            <person name="Wincker P."/>
            <person name="Gaillardin C."/>
            <person name="Dujon B."/>
            <person name="Souciet J.L."/>
        </authorList>
    </citation>
    <scope>NUCLEOTIDE SEQUENCE [LARGE SCALE GENOMIC DNA]</scope>
    <source>
        <strain evidence="2">CBS 270.75 / DBVPG 7215 / KCTC 17166 / NRRL Y-17582</strain>
    </source>
</reference>
<dbReference type="AlphaFoldDB" id="G8JNI8"/>
<protein>
    <submittedName>
        <fullName evidence="1">Uncharacterized protein</fullName>
    </submittedName>
</protein>
<dbReference type="KEGG" id="erc:Ecym_2152"/>
<evidence type="ECO:0000313" key="1">
    <source>
        <dbReference type="EMBL" id="AET37904.1"/>
    </source>
</evidence>
<evidence type="ECO:0000313" key="2">
    <source>
        <dbReference type="Proteomes" id="UP000006790"/>
    </source>
</evidence>
<dbReference type="HOGENOM" id="CLU_1496199_0_0_1"/>
<keyword evidence="2" id="KW-1185">Reference proteome</keyword>
<sequence length="180" mass="20493">MSYRIESEFKSFQNCTEADVPGYNDCPSFLFSTNIGSVRKKGSAQTDGVVDRYGNTKSDTAVLPSKRKKTIAKPRASILDEGDRVEAESREVLMGRIGKLLEEKTEMSDNEFQFYKTKVLQHLPTTLENESSLTLMTLFFQHLHTDVEKAKLLLMQWMVSDVSIARWCPALRKILENATF</sequence>
<dbReference type="OMA" id="PGYNDCP"/>
<organism evidence="1 2">
    <name type="scientific">Eremothecium cymbalariae (strain CBS 270.75 / DBVPG 7215 / KCTC 17166 / NRRL Y-17582)</name>
    <name type="common">Yeast</name>
    <dbReference type="NCBI Taxonomy" id="931890"/>
    <lineage>
        <taxon>Eukaryota</taxon>
        <taxon>Fungi</taxon>
        <taxon>Dikarya</taxon>
        <taxon>Ascomycota</taxon>
        <taxon>Saccharomycotina</taxon>
        <taxon>Saccharomycetes</taxon>
        <taxon>Saccharomycetales</taxon>
        <taxon>Saccharomycetaceae</taxon>
        <taxon>Eremothecium</taxon>
    </lineage>
</organism>
<dbReference type="GO" id="GO:0036503">
    <property type="term" value="P:ERAD pathway"/>
    <property type="evidence" value="ECO:0007669"/>
    <property type="project" value="EnsemblFungi"/>
</dbReference>
<dbReference type="Proteomes" id="UP000006790">
    <property type="component" value="Chromosome 2"/>
</dbReference>
<dbReference type="EMBL" id="CP002498">
    <property type="protein sequence ID" value="AET37904.1"/>
    <property type="molecule type" value="Genomic_DNA"/>
</dbReference>
<dbReference type="GeneID" id="11473016"/>
<accession>G8JNI8</accession>
<dbReference type="FunCoup" id="G8JNI8">
    <property type="interactions" value="38"/>
</dbReference>
<dbReference type="eggNOG" id="ENOG502S4DB">
    <property type="taxonomic scope" value="Eukaryota"/>
</dbReference>
<dbReference type="RefSeq" id="XP_003644721.1">
    <property type="nucleotide sequence ID" value="XM_003644673.1"/>
</dbReference>
<gene>
    <name evidence="1" type="ordered locus">Ecym_2152</name>
</gene>
<name>G8JNI8_ERECY</name>